<feature type="domain" description="Peptidase M24" evidence="2">
    <location>
        <begin position="163"/>
        <end position="401"/>
    </location>
</feature>
<keyword evidence="4" id="KW-1185">Reference proteome</keyword>
<reference evidence="3 4" key="1">
    <citation type="journal article" date="2019" name="Int. J. Syst. Evol. Microbiol.">
        <title>The Global Catalogue of Microorganisms (GCM) 10K type strain sequencing project: providing services to taxonomists for standard genome sequencing and annotation.</title>
        <authorList>
            <consortium name="The Broad Institute Genomics Platform"/>
            <consortium name="The Broad Institute Genome Sequencing Center for Infectious Disease"/>
            <person name="Wu L."/>
            <person name="Ma J."/>
        </authorList>
    </citation>
    <scope>NUCLEOTIDE SEQUENCE [LARGE SCALE GENOMIC DNA]</scope>
    <source>
        <strain evidence="3 4">CGMCC 1.3239</strain>
    </source>
</reference>
<dbReference type="Pfam" id="PF00557">
    <property type="entry name" value="Peptidase_M24"/>
    <property type="match status" value="1"/>
</dbReference>
<evidence type="ECO:0000313" key="4">
    <source>
        <dbReference type="Proteomes" id="UP001596442"/>
    </source>
</evidence>
<dbReference type="InterPro" id="IPR000994">
    <property type="entry name" value="Pept_M24"/>
</dbReference>
<dbReference type="PANTHER" id="PTHR46112">
    <property type="entry name" value="AMINOPEPTIDASE"/>
    <property type="match status" value="1"/>
</dbReference>
<organism evidence="3 4">
    <name type="scientific">Halorubrum tibetense</name>
    <dbReference type="NCBI Taxonomy" id="175631"/>
    <lineage>
        <taxon>Archaea</taxon>
        <taxon>Methanobacteriati</taxon>
        <taxon>Methanobacteriota</taxon>
        <taxon>Stenosarchaea group</taxon>
        <taxon>Halobacteria</taxon>
        <taxon>Halobacteriales</taxon>
        <taxon>Haloferacaceae</taxon>
        <taxon>Halorubrum</taxon>
    </lineage>
</organism>
<dbReference type="AlphaFoldDB" id="A0ABD5SBJ9"/>
<evidence type="ECO:0000313" key="3">
    <source>
        <dbReference type="EMBL" id="MFC6753441.1"/>
    </source>
</evidence>
<evidence type="ECO:0000259" key="2">
    <source>
        <dbReference type="Pfam" id="PF00557"/>
    </source>
</evidence>
<feature type="region of interest" description="Disordered" evidence="1">
    <location>
        <begin position="261"/>
        <end position="295"/>
    </location>
</feature>
<accession>A0ABD5SBJ9</accession>
<feature type="compositionally biased region" description="Acidic residues" evidence="1">
    <location>
        <begin position="275"/>
        <end position="286"/>
    </location>
</feature>
<name>A0ABD5SBJ9_9EURY</name>
<dbReference type="CDD" id="cd01066">
    <property type="entry name" value="APP_MetAP"/>
    <property type="match status" value="1"/>
</dbReference>
<dbReference type="InterPro" id="IPR050659">
    <property type="entry name" value="Peptidase_M24B"/>
</dbReference>
<dbReference type="Gene3D" id="3.90.230.10">
    <property type="entry name" value="Creatinase/methionine aminopeptidase superfamily"/>
    <property type="match status" value="1"/>
</dbReference>
<dbReference type="EMBL" id="JBHSWW010000097">
    <property type="protein sequence ID" value="MFC6753441.1"/>
    <property type="molecule type" value="Genomic_DNA"/>
</dbReference>
<dbReference type="RefSeq" id="WP_379781051.1">
    <property type="nucleotide sequence ID" value="NZ_JBHSWW010000097.1"/>
</dbReference>
<gene>
    <name evidence="3" type="ORF">ACFQEU_08180</name>
</gene>
<dbReference type="PANTHER" id="PTHR46112:SF8">
    <property type="entry name" value="CYTOPLASMIC PEPTIDASE PEPQ-RELATED"/>
    <property type="match status" value="1"/>
</dbReference>
<proteinExistence type="predicted"/>
<dbReference type="Proteomes" id="UP001596442">
    <property type="component" value="Unassembled WGS sequence"/>
</dbReference>
<comment type="caution">
    <text evidence="3">The sequence shown here is derived from an EMBL/GenBank/DDBJ whole genome shotgun (WGS) entry which is preliminary data.</text>
</comment>
<evidence type="ECO:0000256" key="1">
    <source>
        <dbReference type="SAM" id="MobiDB-lite"/>
    </source>
</evidence>
<protein>
    <submittedName>
        <fullName evidence="3">M24 family metallopeptidase</fullName>
    </submittedName>
</protein>
<dbReference type="InterPro" id="IPR036005">
    <property type="entry name" value="Creatinase/aminopeptidase-like"/>
</dbReference>
<dbReference type="SUPFAM" id="SSF55920">
    <property type="entry name" value="Creatinase/aminopeptidase"/>
    <property type="match status" value="1"/>
</dbReference>
<sequence length="430" mass="46898">MSDTALIGEKLEQAVRLLRETDTDCWLTVARETTEIDEPCLPFLLGFDVVWPTFVVVTPEDERHVVIGRHDAPNADALGEYTVHPYDESFEPALRTVIDNVDPTEIAVNYARDDVVADGLTHGMYLQLTDALAGTGYEDALVSARDVVARLRSEKSSMEYDRVARAADVTIELFDELAAAWTPTWTEADVSAFFHDRMRTRGLESAWSWEYCPTVHAGGDAPVGHTTPGDRTLPPGEVLHVDFGVKHRGYAADIQRLFYRPADGDGDDGKNDSDGNGDDGGNESEGDPTTPPADLRAAYDDVRAAIDAAFETVEPGVQGFEVDAAARSTITDRGWPAYEHAAGHNVGRNAHDGGTLLGPRWDRYGESPEGIVREGEIYTLELGVDTQWGYLGQEEMIEVTADGAAYFVEPQTELYTLVSEEGVGSVGNGQ</sequence>